<reference evidence="1" key="1">
    <citation type="submission" date="2022-02" db="EMBL/GenBank/DDBJ databases">
        <title>Plant Genome Project.</title>
        <authorList>
            <person name="Zhang R.-G."/>
        </authorList>
    </citation>
    <scope>NUCLEOTIDE SEQUENCE</scope>
    <source>
        <strain evidence="1">AT1</strain>
    </source>
</reference>
<dbReference type="Proteomes" id="UP001062846">
    <property type="component" value="Chromosome 1"/>
</dbReference>
<keyword evidence="2" id="KW-1185">Reference proteome</keyword>
<accession>A0ACC0Q5U2</accession>
<evidence type="ECO:0000313" key="1">
    <source>
        <dbReference type="EMBL" id="KAI8572791.1"/>
    </source>
</evidence>
<protein>
    <submittedName>
        <fullName evidence="1">Uncharacterized protein</fullName>
    </submittedName>
</protein>
<name>A0ACC0Q5U2_RHOML</name>
<sequence length="71" mass="8128">MLMNLQNRITAMQQRAIQIDANITRLNDLINTRLPPPLEEEGEDDEDDQKDCHGPRSESRGAPHCSNFNPR</sequence>
<proteinExistence type="predicted"/>
<dbReference type="EMBL" id="CM046388">
    <property type="protein sequence ID" value="KAI8572791.1"/>
    <property type="molecule type" value="Genomic_DNA"/>
</dbReference>
<comment type="caution">
    <text evidence="1">The sequence shown here is derived from an EMBL/GenBank/DDBJ whole genome shotgun (WGS) entry which is preliminary data.</text>
</comment>
<evidence type="ECO:0000313" key="2">
    <source>
        <dbReference type="Proteomes" id="UP001062846"/>
    </source>
</evidence>
<organism evidence="1 2">
    <name type="scientific">Rhododendron molle</name>
    <name type="common">Chinese azalea</name>
    <name type="synonym">Azalea mollis</name>
    <dbReference type="NCBI Taxonomy" id="49168"/>
    <lineage>
        <taxon>Eukaryota</taxon>
        <taxon>Viridiplantae</taxon>
        <taxon>Streptophyta</taxon>
        <taxon>Embryophyta</taxon>
        <taxon>Tracheophyta</taxon>
        <taxon>Spermatophyta</taxon>
        <taxon>Magnoliopsida</taxon>
        <taxon>eudicotyledons</taxon>
        <taxon>Gunneridae</taxon>
        <taxon>Pentapetalae</taxon>
        <taxon>asterids</taxon>
        <taxon>Ericales</taxon>
        <taxon>Ericaceae</taxon>
        <taxon>Ericoideae</taxon>
        <taxon>Rhodoreae</taxon>
        <taxon>Rhododendron</taxon>
    </lineage>
</organism>
<gene>
    <name evidence="1" type="ORF">RHMOL_Rhmol01G0227800</name>
</gene>